<reference evidence="2 3" key="1">
    <citation type="submission" date="2019-05" db="EMBL/GenBank/DDBJ databases">
        <title>We sequenced the genome of Paenibacillus hemerocallicola KCTC 33185 for further insight into its adaptation and study the phylogeny of Paenibacillus.</title>
        <authorList>
            <person name="Narsing Rao M.P."/>
        </authorList>
    </citation>
    <scope>NUCLEOTIDE SEQUENCE [LARGE SCALE GENOMIC DNA]</scope>
    <source>
        <strain evidence="2 3">KCTC 33185</strain>
    </source>
</reference>
<proteinExistence type="predicted"/>
<dbReference type="InterPro" id="IPR025235">
    <property type="entry name" value="DUF4178"/>
</dbReference>
<dbReference type="Proteomes" id="UP000307943">
    <property type="component" value="Unassembled WGS sequence"/>
</dbReference>
<evidence type="ECO:0000259" key="1">
    <source>
        <dbReference type="Pfam" id="PF13785"/>
    </source>
</evidence>
<organism evidence="2 3">
    <name type="scientific">Paenibacillus hemerocallicola</name>
    <dbReference type="NCBI Taxonomy" id="1172614"/>
    <lineage>
        <taxon>Bacteria</taxon>
        <taxon>Bacillati</taxon>
        <taxon>Bacillota</taxon>
        <taxon>Bacilli</taxon>
        <taxon>Bacillales</taxon>
        <taxon>Paenibacillaceae</taxon>
        <taxon>Paenibacillus</taxon>
    </lineage>
</organism>
<protein>
    <submittedName>
        <fullName evidence="2">DUF4178 domain-containing protein</fullName>
    </submittedName>
</protein>
<dbReference type="AlphaFoldDB" id="A0A5C4TA16"/>
<keyword evidence="3" id="KW-1185">Reference proteome</keyword>
<sequence>MSIFKRIVNIFRSHKEPQPSPHASVPPLEGASVGDIMNVDLEEYVISGKVVYSDRGFAPHRYAYYLQSGRDIHCLLVEKGRSYDCFMCRFLEGGLDDPNDVPTRLELDGNVTYTLEHQRTDRTQTLGNTDFRSNDEVMVWRYFADENEHFFLQWQDGQFIGMVGTRIPSAEVKIMKSTK</sequence>
<name>A0A5C4TA16_9BACL</name>
<dbReference type="RefSeq" id="WP_139602797.1">
    <property type="nucleotide sequence ID" value="NZ_VDCQ01000016.1"/>
</dbReference>
<gene>
    <name evidence="2" type="ORF">FE784_13875</name>
</gene>
<comment type="caution">
    <text evidence="2">The sequence shown here is derived from an EMBL/GenBank/DDBJ whole genome shotgun (WGS) entry which is preliminary data.</text>
</comment>
<dbReference type="EMBL" id="VDCQ01000016">
    <property type="protein sequence ID" value="TNJ65735.1"/>
    <property type="molecule type" value="Genomic_DNA"/>
</dbReference>
<dbReference type="OrthoDB" id="2381171at2"/>
<evidence type="ECO:0000313" key="2">
    <source>
        <dbReference type="EMBL" id="TNJ65735.1"/>
    </source>
</evidence>
<evidence type="ECO:0000313" key="3">
    <source>
        <dbReference type="Proteomes" id="UP000307943"/>
    </source>
</evidence>
<feature type="domain" description="DUF4178" evidence="1">
    <location>
        <begin position="33"/>
        <end position="168"/>
    </location>
</feature>
<dbReference type="Pfam" id="PF13785">
    <property type="entry name" value="DUF4178"/>
    <property type="match status" value="1"/>
</dbReference>
<accession>A0A5C4TA16</accession>